<organism evidence="2 3">
    <name type="scientific">Cordyceps militaris (strain CM01)</name>
    <name type="common">Caterpillar fungus</name>
    <dbReference type="NCBI Taxonomy" id="983644"/>
    <lineage>
        <taxon>Eukaryota</taxon>
        <taxon>Fungi</taxon>
        <taxon>Dikarya</taxon>
        <taxon>Ascomycota</taxon>
        <taxon>Pezizomycotina</taxon>
        <taxon>Sordariomycetes</taxon>
        <taxon>Hypocreomycetidae</taxon>
        <taxon>Hypocreales</taxon>
        <taxon>Cordycipitaceae</taxon>
        <taxon>Cordyceps</taxon>
    </lineage>
</organism>
<dbReference type="InParanoid" id="G3J5G0"/>
<evidence type="ECO:0000313" key="2">
    <source>
        <dbReference type="EMBL" id="EGX96021.1"/>
    </source>
</evidence>
<dbReference type="AlphaFoldDB" id="G3J5G0"/>
<dbReference type="Proteomes" id="UP000001610">
    <property type="component" value="Unassembled WGS sequence"/>
</dbReference>
<dbReference type="RefSeq" id="XP_006665898.1">
    <property type="nucleotide sequence ID" value="XM_006665835.1"/>
</dbReference>
<reference evidence="2 3" key="1">
    <citation type="journal article" date="2011" name="Genome Biol.">
        <title>Genome sequence of the insect pathogenic fungus Cordyceps militaris, a valued traditional Chinese medicine.</title>
        <authorList>
            <person name="Zheng P."/>
            <person name="Xia Y."/>
            <person name="Xiao G."/>
            <person name="Xiong C."/>
            <person name="Hu X."/>
            <person name="Zhang S."/>
            <person name="Zheng H."/>
            <person name="Huang Y."/>
            <person name="Zhou Y."/>
            <person name="Wang S."/>
            <person name="Zhao G.P."/>
            <person name="Liu X."/>
            <person name="St Leger R.J."/>
            <person name="Wang C."/>
        </authorList>
    </citation>
    <scope>NUCLEOTIDE SEQUENCE [LARGE SCALE GENOMIC DNA]</scope>
    <source>
        <strain evidence="2 3">CM01</strain>
    </source>
</reference>
<accession>G3J5G0</accession>
<dbReference type="GeneID" id="18162710"/>
<dbReference type="KEGG" id="cmt:CCM_00676"/>
<name>G3J5G0_CORMM</name>
<protein>
    <submittedName>
        <fullName evidence="2">Uncharacterized protein</fullName>
    </submittedName>
</protein>
<dbReference type="EMBL" id="JH126399">
    <property type="protein sequence ID" value="EGX96021.1"/>
    <property type="molecule type" value="Genomic_DNA"/>
</dbReference>
<dbReference type="VEuPathDB" id="FungiDB:CCM_00676"/>
<feature type="region of interest" description="Disordered" evidence="1">
    <location>
        <begin position="61"/>
        <end position="85"/>
    </location>
</feature>
<sequence>MCRDRTSCFETCIEGVARWHWWVRGSVRLVPISWLVASPNSGCNNGPCGLETTGCRRSAAGSVQGKAKPDDSSQWGGTWRGKVHR</sequence>
<proteinExistence type="predicted"/>
<gene>
    <name evidence="2" type="ORF">CCM_00676</name>
</gene>
<evidence type="ECO:0000313" key="3">
    <source>
        <dbReference type="Proteomes" id="UP000001610"/>
    </source>
</evidence>
<dbReference type="HOGENOM" id="CLU_2512562_0_0_1"/>
<evidence type="ECO:0000256" key="1">
    <source>
        <dbReference type="SAM" id="MobiDB-lite"/>
    </source>
</evidence>
<keyword evidence="3" id="KW-1185">Reference proteome</keyword>